<name>A0A9D4CGD7_DREPO</name>
<keyword evidence="2" id="KW-1185">Reference proteome</keyword>
<feature type="non-terminal residue" evidence="1">
    <location>
        <position position="221"/>
    </location>
</feature>
<dbReference type="Proteomes" id="UP000828390">
    <property type="component" value="Unassembled WGS sequence"/>
</dbReference>
<gene>
    <name evidence="1" type="ORF">DPMN_049997</name>
</gene>
<reference evidence="1" key="2">
    <citation type="submission" date="2020-11" db="EMBL/GenBank/DDBJ databases">
        <authorList>
            <person name="McCartney M.A."/>
            <person name="Auch B."/>
            <person name="Kono T."/>
            <person name="Mallez S."/>
            <person name="Becker A."/>
            <person name="Gohl D.M."/>
            <person name="Silverstein K.A.T."/>
            <person name="Koren S."/>
            <person name="Bechman K.B."/>
            <person name="Herman A."/>
            <person name="Abrahante J.E."/>
            <person name="Garbe J."/>
        </authorList>
    </citation>
    <scope>NUCLEOTIDE SEQUENCE</scope>
    <source>
        <strain evidence="1">Duluth1</strain>
        <tissue evidence="1">Whole animal</tissue>
    </source>
</reference>
<comment type="caution">
    <text evidence="1">The sequence shown here is derived from an EMBL/GenBank/DDBJ whole genome shotgun (WGS) entry which is preliminary data.</text>
</comment>
<protein>
    <submittedName>
        <fullName evidence="1">Uncharacterized protein</fullName>
    </submittedName>
</protein>
<evidence type="ECO:0000313" key="1">
    <source>
        <dbReference type="EMBL" id="KAH3724186.1"/>
    </source>
</evidence>
<evidence type="ECO:0000313" key="2">
    <source>
        <dbReference type="Proteomes" id="UP000828390"/>
    </source>
</evidence>
<organism evidence="1 2">
    <name type="scientific">Dreissena polymorpha</name>
    <name type="common">Zebra mussel</name>
    <name type="synonym">Mytilus polymorpha</name>
    <dbReference type="NCBI Taxonomy" id="45954"/>
    <lineage>
        <taxon>Eukaryota</taxon>
        <taxon>Metazoa</taxon>
        <taxon>Spiralia</taxon>
        <taxon>Lophotrochozoa</taxon>
        <taxon>Mollusca</taxon>
        <taxon>Bivalvia</taxon>
        <taxon>Autobranchia</taxon>
        <taxon>Heteroconchia</taxon>
        <taxon>Euheterodonta</taxon>
        <taxon>Imparidentia</taxon>
        <taxon>Neoheterodontei</taxon>
        <taxon>Myida</taxon>
        <taxon>Dreissenoidea</taxon>
        <taxon>Dreissenidae</taxon>
        <taxon>Dreissena</taxon>
    </lineage>
</organism>
<dbReference type="EMBL" id="JAIWYP010000012">
    <property type="protein sequence ID" value="KAH3724186.1"/>
    <property type="molecule type" value="Genomic_DNA"/>
</dbReference>
<dbReference type="AlphaFoldDB" id="A0A9D4CGD7"/>
<proteinExistence type="predicted"/>
<sequence>AEIKTVTETKESKRRFKLLRKVFFMFHNCYSQNKRRPKLLEENKRMLKLLKDMHGRRGALLKGADKITVTEIKEVHKKAHMDFKGLLTDAEDDFAIEALRKPVENVIMKYKRRLKLLEAKYDRRGVLLKGADKKTVTEIKGTMQYYHRIESREYTETTTNDKECRTQLNAYVKITLEMLNIALEIVSSKLILHRNIFPEVIRMFLHFPTMEEDDSKEQKLQ</sequence>
<reference evidence="1" key="1">
    <citation type="journal article" date="2019" name="bioRxiv">
        <title>The Genome of the Zebra Mussel, Dreissena polymorpha: A Resource for Invasive Species Research.</title>
        <authorList>
            <person name="McCartney M.A."/>
            <person name="Auch B."/>
            <person name="Kono T."/>
            <person name="Mallez S."/>
            <person name="Zhang Y."/>
            <person name="Obille A."/>
            <person name="Becker A."/>
            <person name="Abrahante J.E."/>
            <person name="Garbe J."/>
            <person name="Badalamenti J.P."/>
            <person name="Herman A."/>
            <person name="Mangelson H."/>
            <person name="Liachko I."/>
            <person name="Sullivan S."/>
            <person name="Sone E.D."/>
            <person name="Koren S."/>
            <person name="Silverstein K.A.T."/>
            <person name="Beckman K.B."/>
            <person name="Gohl D.M."/>
        </authorList>
    </citation>
    <scope>NUCLEOTIDE SEQUENCE</scope>
    <source>
        <strain evidence="1">Duluth1</strain>
        <tissue evidence="1">Whole animal</tissue>
    </source>
</reference>
<accession>A0A9D4CGD7</accession>